<evidence type="ECO:0000313" key="2">
    <source>
        <dbReference type="EMBL" id="SHI41283.1"/>
    </source>
</evidence>
<accession>A0A1M6AYI1</accession>
<dbReference type="PROSITE" id="PS51197">
    <property type="entry name" value="HTH_RRF2_2"/>
    <property type="match status" value="1"/>
</dbReference>
<dbReference type="PANTHER" id="PTHR33221">
    <property type="entry name" value="WINGED HELIX-TURN-HELIX TRANSCRIPTIONAL REGULATOR, RRF2 FAMILY"/>
    <property type="match status" value="1"/>
</dbReference>
<name>A0A1M6AYI1_9PROT</name>
<dbReference type="SUPFAM" id="SSF46785">
    <property type="entry name" value="Winged helix' DNA-binding domain"/>
    <property type="match status" value="1"/>
</dbReference>
<dbReference type="STRING" id="198092.SAMN02745194_00292"/>
<dbReference type="InterPro" id="IPR036388">
    <property type="entry name" value="WH-like_DNA-bd_sf"/>
</dbReference>
<dbReference type="PANTHER" id="PTHR33221:SF5">
    <property type="entry name" value="HTH-TYPE TRANSCRIPTIONAL REGULATOR ISCR"/>
    <property type="match status" value="1"/>
</dbReference>
<reference evidence="2 3" key="1">
    <citation type="submission" date="2016-11" db="EMBL/GenBank/DDBJ databases">
        <authorList>
            <person name="Jaros S."/>
            <person name="Januszkiewicz K."/>
            <person name="Wedrychowicz H."/>
        </authorList>
    </citation>
    <scope>NUCLEOTIDE SEQUENCE [LARGE SCALE GENOMIC DNA]</scope>
    <source>
        <strain evidence="2 3">DSM 14916</strain>
    </source>
</reference>
<dbReference type="Gene3D" id="1.10.10.10">
    <property type="entry name" value="Winged helix-like DNA-binding domain superfamily/Winged helix DNA-binding domain"/>
    <property type="match status" value="1"/>
</dbReference>
<dbReference type="Proteomes" id="UP000184387">
    <property type="component" value="Unassembled WGS sequence"/>
</dbReference>
<sequence>MQPHLRLLRQDRALTAVSVLLDVAFHAGRGSEGPVAGGAEVAERLGAARRGIEPVFQALSRAGLLEGVRGPRGGYRLGRRPRDIRLSEVVAAVAEGTDGGSDLSGPLQAAVVAPLWAELESALRERLEALTLEDLLRRAQAAGLQRPASEPLNFVI</sequence>
<dbReference type="GO" id="GO:0005829">
    <property type="term" value="C:cytosol"/>
    <property type="evidence" value="ECO:0007669"/>
    <property type="project" value="TreeGrafter"/>
</dbReference>
<dbReference type="InterPro" id="IPR000944">
    <property type="entry name" value="Tscrpt_reg_Rrf2"/>
</dbReference>
<protein>
    <submittedName>
        <fullName evidence="2">Transcriptional regulator, BadM/Rrf2 family</fullName>
    </submittedName>
</protein>
<organism evidence="2 3">
    <name type="scientific">Muricoccus roseus</name>
    <dbReference type="NCBI Taxonomy" id="198092"/>
    <lineage>
        <taxon>Bacteria</taxon>
        <taxon>Pseudomonadati</taxon>
        <taxon>Pseudomonadota</taxon>
        <taxon>Alphaproteobacteria</taxon>
        <taxon>Acetobacterales</taxon>
        <taxon>Roseomonadaceae</taxon>
        <taxon>Muricoccus</taxon>
    </lineage>
</organism>
<dbReference type="Pfam" id="PF02082">
    <property type="entry name" value="Rrf2"/>
    <property type="match status" value="1"/>
</dbReference>
<dbReference type="GO" id="GO:0003677">
    <property type="term" value="F:DNA binding"/>
    <property type="evidence" value="ECO:0007669"/>
    <property type="project" value="UniProtKB-KW"/>
</dbReference>
<dbReference type="EMBL" id="FQZF01000002">
    <property type="protein sequence ID" value="SHI41283.1"/>
    <property type="molecule type" value="Genomic_DNA"/>
</dbReference>
<dbReference type="GO" id="GO:0003700">
    <property type="term" value="F:DNA-binding transcription factor activity"/>
    <property type="evidence" value="ECO:0007669"/>
    <property type="project" value="TreeGrafter"/>
</dbReference>
<keyword evidence="3" id="KW-1185">Reference proteome</keyword>
<gene>
    <name evidence="2" type="ORF">SAMN02745194_00292</name>
</gene>
<dbReference type="OrthoDB" id="9800519at2"/>
<dbReference type="AlphaFoldDB" id="A0A1M6AYI1"/>
<dbReference type="RefSeq" id="WP_073130609.1">
    <property type="nucleotide sequence ID" value="NZ_FQZF01000002.1"/>
</dbReference>
<keyword evidence="1" id="KW-0238">DNA-binding</keyword>
<evidence type="ECO:0000313" key="3">
    <source>
        <dbReference type="Proteomes" id="UP000184387"/>
    </source>
</evidence>
<proteinExistence type="predicted"/>
<dbReference type="InterPro" id="IPR036390">
    <property type="entry name" value="WH_DNA-bd_sf"/>
</dbReference>
<evidence type="ECO:0000256" key="1">
    <source>
        <dbReference type="ARBA" id="ARBA00023125"/>
    </source>
</evidence>